<reference evidence="1" key="1">
    <citation type="submission" date="2019-06" db="EMBL/GenBank/DDBJ databases">
        <authorList>
            <consortium name="Wellcome Sanger Institute Data Sharing"/>
        </authorList>
    </citation>
    <scope>NUCLEOTIDE SEQUENCE [LARGE SCALE GENOMIC DNA]</scope>
</reference>
<evidence type="ECO:0000313" key="1">
    <source>
        <dbReference type="Ensembl" id="ENSSORP00005020874.1"/>
    </source>
</evidence>
<dbReference type="Proteomes" id="UP000472271">
    <property type="component" value="Chromosome 21"/>
</dbReference>
<keyword evidence="2" id="KW-1185">Reference proteome</keyword>
<organism evidence="1 2">
    <name type="scientific">Sphaeramia orbicularis</name>
    <name type="common">orbiculate cardinalfish</name>
    <dbReference type="NCBI Taxonomy" id="375764"/>
    <lineage>
        <taxon>Eukaryota</taxon>
        <taxon>Metazoa</taxon>
        <taxon>Chordata</taxon>
        <taxon>Craniata</taxon>
        <taxon>Vertebrata</taxon>
        <taxon>Euteleostomi</taxon>
        <taxon>Actinopterygii</taxon>
        <taxon>Neopterygii</taxon>
        <taxon>Teleostei</taxon>
        <taxon>Neoteleostei</taxon>
        <taxon>Acanthomorphata</taxon>
        <taxon>Gobiaria</taxon>
        <taxon>Kurtiformes</taxon>
        <taxon>Apogonoidei</taxon>
        <taxon>Apogonidae</taxon>
        <taxon>Apogoninae</taxon>
        <taxon>Sphaeramia</taxon>
    </lineage>
</organism>
<evidence type="ECO:0000313" key="2">
    <source>
        <dbReference type="Proteomes" id="UP000472271"/>
    </source>
</evidence>
<protein>
    <recommendedName>
        <fullName evidence="3">Endonuclease/exonuclease/phosphatase domain-containing protein</fullName>
    </recommendedName>
</protein>
<proteinExistence type="predicted"/>
<dbReference type="InParanoid" id="A0A672ZV81"/>
<dbReference type="SUPFAM" id="SSF56219">
    <property type="entry name" value="DNase I-like"/>
    <property type="match status" value="1"/>
</dbReference>
<evidence type="ECO:0008006" key="3">
    <source>
        <dbReference type="Google" id="ProtNLM"/>
    </source>
</evidence>
<name>A0A672ZV81_9TELE</name>
<dbReference type="AlphaFoldDB" id="A0A672ZV81"/>
<sequence>MWTKGKCIISIGEDKADGVGIFFRTHDIVIIRRRDIIPGRLLMIDCLYQGDKYRIINVYTAPEARKKTKLFKRLRELLMVGYKVILSGDFNTVTAENDRCSTAPFRLTTQGKHLKLINEEAKLIDTCRSINPFGLEFTR</sequence>
<accession>A0A672ZV81</accession>
<reference evidence="1" key="2">
    <citation type="submission" date="2025-08" db="UniProtKB">
        <authorList>
            <consortium name="Ensembl"/>
        </authorList>
    </citation>
    <scope>IDENTIFICATION</scope>
</reference>
<reference evidence="1" key="3">
    <citation type="submission" date="2025-09" db="UniProtKB">
        <authorList>
            <consortium name="Ensembl"/>
        </authorList>
    </citation>
    <scope>IDENTIFICATION</scope>
</reference>
<dbReference type="Gene3D" id="3.60.10.10">
    <property type="entry name" value="Endonuclease/exonuclease/phosphatase"/>
    <property type="match status" value="1"/>
</dbReference>
<dbReference type="Ensembl" id="ENSSORT00005021500.1">
    <property type="protein sequence ID" value="ENSSORP00005020874.1"/>
    <property type="gene ID" value="ENSSORG00005010189.1"/>
</dbReference>
<dbReference type="InterPro" id="IPR036691">
    <property type="entry name" value="Endo/exonu/phosph_ase_sf"/>
</dbReference>